<reference evidence="2" key="1">
    <citation type="submission" date="2021-03" db="EMBL/GenBank/DDBJ databases">
        <title>Draft genome sequence of rust myrtle Austropuccinia psidii MF-1, a brazilian biotype.</title>
        <authorList>
            <person name="Quecine M.C."/>
            <person name="Pachon D.M.R."/>
            <person name="Bonatelli M.L."/>
            <person name="Correr F.H."/>
            <person name="Franceschini L.M."/>
            <person name="Leite T.F."/>
            <person name="Margarido G.R.A."/>
            <person name="Almeida C.A."/>
            <person name="Ferrarezi J.A."/>
            <person name="Labate C.A."/>
        </authorList>
    </citation>
    <scope>NUCLEOTIDE SEQUENCE</scope>
    <source>
        <strain evidence="2">MF-1</strain>
    </source>
</reference>
<comment type="caution">
    <text evidence="2">The sequence shown here is derived from an EMBL/GenBank/DDBJ whole genome shotgun (WGS) entry which is preliminary data.</text>
</comment>
<feature type="region of interest" description="Disordered" evidence="1">
    <location>
        <begin position="1"/>
        <end position="52"/>
    </location>
</feature>
<keyword evidence="3" id="KW-1185">Reference proteome</keyword>
<feature type="compositionally biased region" description="Basic residues" evidence="1">
    <location>
        <begin position="175"/>
        <end position="196"/>
    </location>
</feature>
<protein>
    <submittedName>
        <fullName evidence="2">Uncharacterized protein</fullName>
    </submittedName>
</protein>
<organism evidence="2 3">
    <name type="scientific">Austropuccinia psidii MF-1</name>
    <dbReference type="NCBI Taxonomy" id="1389203"/>
    <lineage>
        <taxon>Eukaryota</taxon>
        <taxon>Fungi</taxon>
        <taxon>Dikarya</taxon>
        <taxon>Basidiomycota</taxon>
        <taxon>Pucciniomycotina</taxon>
        <taxon>Pucciniomycetes</taxon>
        <taxon>Pucciniales</taxon>
        <taxon>Sphaerophragmiaceae</taxon>
        <taxon>Austropuccinia</taxon>
    </lineage>
</organism>
<dbReference type="Proteomes" id="UP000765509">
    <property type="component" value="Unassembled WGS sequence"/>
</dbReference>
<sequence length="235" mass="26600">MVHTRNESNYPVRPDGCGQRRGNTKSRSGRSSSRKTHLEDSRFSPHFPRSAPTKFLVNSESELIHVNISRAEPFSSGRNKNLSMPIQELVQRSQRGGVGNMPKPLEGGNELLLTHPELSGSGEYHRALSRSKPIVFQKLDQKKELEMPPALEKEGPVASTRFKPAPEFSKDKLKGPQKKNRGCKNHQGKGKGKANWHRPYPQVYRMPKWKPYVVDNVFNMARTLMEFTAKEKVSG</sequence>
<evidence type="ECO:0000313" key="2">
    <source>
        <dbReference type="EMBL" id="MBW0592569.1"/>
    </source>
</evidence>
<name>A0A9Q3L731_9BASI</name>
<feature type="compositionally biased region" description="Basic residues" evidence="1">
    <location>
        <begin position="22"/>
        <end position="35"/>
    </location>
</feature>
<accession>A0A9Q3L731</accession>
<gene>
    <name evidence="2" type="ORF">O181_132284</name>
</gene>
<feature type="region of interest" description="Disordered" evidence="1">
    <location>
        <begin position="150"/>
        <end position="199"/>
    </location>
</feature>
<evidence type="ECO:0000256" key="1">
    <source>
        <dbReference type="SAM" id="MobiDB-lite"/>
    </source>
</evidence>
<dbReference type="AlphaFoldDB" id="A0A9Q3L731"/>
<evidence type="ECO:0000313" key="3">
    <source>
        <dbReference type="Proteomes" id="UP000765509"/>
    </source>
</evidence>
<dbReference type="EMBL" id="AVOT02149071">
    <property type="protein sequence ID" value="MBW0592569.1"/>
    <property type="molecule type" value="Genomic_DNA"/>
</dbReference>
<proteinExistence type="predicted"/>